<evidence type="ECO:0000256" key="8">
    <source>
        <dbReference type="ARBA" id="ARBA00023098"/>
    </source>
</evidence>
<dbReference type="OMA" id="STAHWFD"/>
<proteinExistence type="inferred from homology"/>
<dbReference type="AlphaFoldDB" id="R7YJ46"/>
<dbReference type="InterPro" id="IPR002225">
    <property type="entry name" value="3Beta_OHSteriod_DH/Estase"/>
</dbReference>
<evidence type="ECO:0000256" key="2">
    <source>
        <dbReference type="ARBA" id="ARBA00009219"/>
    </source>
</evidence>
<dbReference type="Gene3D" id="3.40.50.720">
    <property type="entry name" value="NAD(P)-binding Rossmann-like Domain"/>
    <property type="match status" value="1"/>
</dbReference>
<evidence type="ECO:0000256" key="6">
    <source>
        <dbReference type="ARBA" id="ARBA00023002"/>
    </source>
</evidence>
<keyword evidence="4" id="KW-0256">Endoplasmic reticulum</keyword>
<dbReference type="FunFam" id="3.40.50.720:FF:000346">
    <property type="entry name" value="C-3 sterol dehydrogenase/C-4 decarboxylase"/>
    <property type="match status" value="1"/>
</dbReference>
<comment type="subunit">
    <text evidence="10">Heterotetramer of ERG25, ERG26, ERG27 and ERG28. ERG28 acts as a scaffold to tether ERG27 and other 4,4-demethylation-related enzymes, forming a demethylation enzyme complex, in the endoplasmic reticulum.</text>
</comment>
<evidence type="ECO:0000256" key="10">
    <source>
        <dbReference type="ARBA" id="ARBA00046995"/>
    </source>
</evidence>
<keyword evidence="8" id="KW-0443">Lipid metabolism</keyword>
<name>R7YJ46_CONA1</name>
<evidence type="ECO:0000313" key="18">
    <source>
        <dbReference type="EMBL" id="EON61952.1"/>
    </source>
</evidence>
<comment type="similarity">
    <text evidence="2">Belongs to the 3-beta-HSD family.</text>
</comment>
<dbReference type="GO" id="GO:0000252">
    <property type="term" value="F:3-beta-hydroxysteroid dehydrogenase [NAD(P)+]/C4-decarboxylase activity"/>
    <property type="evidence" value="ECO:0007669"/>
    <property type="project" value="UniProtKB-ARBA"/>
</dbReference>
<evidence type="ECO:0000256" key="16">
    <source>
        <dbReference type="ARBA" id="ARBA00082106"/>
    </source>
</evidence>
<evidence type="ECO:0000256" key="3">
    <source>
        <dbReference type="ARBA" id="ARBA00022516"/>
    </source>
</evidence>
<dbReference type="GO" id="GO:0006696">
    <property type="term" value="P:ergosterol biosynthetic process"/>
    <property type="evidence" value="ECO:0007669"/>
    <property type="project" value="UniProtKB-ARBA"/>
</dbReference>
<feature type="domain" description="Ketoreductase" evidence="17">
    <location>
        <begin position="12"/>
        <end position="149"/>
    </location>
</feature>
<dbReference type="SMART" id="SM00822">
    <property type="entry name" value="PKS_KR"/>
    <property type="match status" value="1"/>
</dbReference>
<keyword evidence="19" id="KW-1185">Reference proteome</keyword>
<keyword evidence="7" id="KW-0520">NAD</keyword>
<evidence type="ECO:0000256" key="12">
    <source>
        <dbReference type="ARBA" id="ARBA00067985"/>
    </source>
</evidence>
<dbReference type="HOGENOM" id="CLU_007383_6_8_1"/>
<dbReference type="SUPFAM" id="SSF51735">
    <property type="entry name" value="NAD(P)-binding Rossmann-fold domains"/>
    <property type="match status" value="1"/>
</dbReference>
<dbReference type="STRING" id="1168221.R7YJ46"/>
<evidence type="ECO:0000313" key="19">
    <source>
        <dbReference type="Proteomes" id="UP000016924"/>
    </source>
</evidence>
<dbReference type="GeneID" id="19898481"/>
<evidence type="ECO:0000256" key="14">
    <source>
        <dbReference type="ARBA" id="ARBA00081397"/>
    </source>
</evidence>
<evidence type="ECO:0000256" key="1">
    <source>
        <dbReference type="ARBA" id="ARBA00004406"/>
    </source>
</evidence>
<keyword evidence="6" id="KW-0560">Oxidoreductase</keyword>
<protein>
    <recommendedName>
        <fullName evidence="12">Sterol-4-alpha-carboxylate 3-dehydrogenase ERG26, decarboxylating</fullName>
    </recommendedName>
    <alternativeName>
        <fullName evidence="15 16">C-3 Sterol dehydrogenase ERG26</fullName>
    </alternativeName>
    <alternativeName>
        <fullName evidence="13 14">C-4 decarboxylase ERG26</fullName>
    </alternativeName>
    <alternativeName>
        <fullName evidence="11">Sterol-4-alpha-carboxylate 3-dehydrogenase erg26, decarboxylating</fullName>
    </alternativeName>
</protein>
<keyword evidence="9" id="KW-0472">Membrane</keyword>
<comment type="subcellular location">
    <subcellularLocation>
        <location evidence="1">Endoplasmic reticulum membrane</location>
        <topology evidence="1">Peripheral membrane protein</topology>
    </subcellularLocation>
</comment>
<dbReference type="GO" id="GO:0005789">
    <property type="term" value="C:endoplasmic reticulum membrane"/>
    <property type="evidence" value="ECO:0007669"/>
    <property type="project" value="UniProtKB-SubCell"/>
</dbReference>
<dbReference type="EMBL" id="JH767557">
    <property type="protein sequence ID" value="EON61952.1"/>
    <property type="molecule type" value="Genomic_DNA"/>
</dbReference>
<evidence type="ECO:0000256" key="4">
    <source>
        <dbReference type="ARBA" id="ARBA00022824"/>
    </source>
</evidence>
<accession>R7YJ46</accession>
<sequence length="372" mass="41248">MSDLTFSKESLGHALITGGCGFLGHHIVNLLLERHPSTRITVLDLRTNLNRNPSPQVTYYDGDITDAEFINELLERLRPDVVIHTASPHAFAAKEVLWKVNVEGTKVLLEAAQKSGVKAFVHTSSASLIMDRSMTIINADERWPVVMGKEQPEYYTTTKAHAELTVLSANRTPPTFLTTALRPAGIFGEGDGQTLPGMLNVLAQGKHTFQIGDNDNLFEFTYVRNVAHAHILAANALLATASMAPTAPLDNERVDGEAFFITNDAPIYFWDFARMVWFYAGDRTPLSKVWVLPEGVMTTLGGVMEWVYGVMGKKPAMTRAQARYACMTRYFDISKAKTRLGYRPIVGLEEGIKKGVAAAMEEKRKEEEKKGQ</sequence>
<gene>
    <name evidence="18" type="ORF">W97_01170</name>
</gene>
<dbReference type="PANTHER" id="PTHR43000">
    <property type="entry name" value="DTDP-D-GLUCOSE 4,6-DEHYDRATASE-RELATED"/>
    <property type="match status" value="1"/>
</dbReference>
<evidence type="ECO:0000256" key="13">
    <source>
        <dbReference type="ARBA" id="ARBA00081267"/>
    </source>
</evidence>
<dbReference type="Proteomes" id="UP000016924">
    <property type="component" value="Unassembled WGS sequence"/>
</dbReference>
<evidence type="ECO:0000256" key="5">
    <source>
        <dbReference type="ARBA" id="ARBA00022955"/>
    </source>
</evidence>
<reference evidence="19" key="1">
    <citation type="submission" date="2012-06" db="EMBL/GenBank/DDBJ databases">
        <title>The genome sequence of Coniosporium apollinis CBS 100218.</title>
        <authorList>
            <consortium name="The Broad Institute Genome Sequencing Platform"/>
            <person name="Cuomo C."/>
            <person name="Gorbushina A."/>
            <person name="Noack S."/>
            <person name="Walker B."/>
            <person name="Young S.K."/>
            <person name="Zeng Q."/>
            <person name="Gargeya S."/>
            <person name="Fitzgerald M."/>
            <person name="Haas B."/>
            <person name="Abouelleil A."/>
            <person name="Alvarado L."/>
            <person name="Arachchi H.M."/>
            <person name="Berlin A.M."/>
            <person name="Chapman S.B."/>
            <person name="Goldberg J."/>
            <person name="Griggs A."/>
            <person name="Gujja S."/>
            <person name="Hansen M."/>
            <person name="Howarth C."/>
            <person name="Imamovic A."/>
            <person name="Larimer J."/>
            <person name="McCowan C."/>
            <person name="Montmayeur A."/>
            <person name="Murphy C."/>
            <person name="Neiman D."/>
            <person name="Pearson M."/>
            <person name="Priest M."/>
            <person name="Roberts A."/>
            <person name="Saif S."/>
            <person name="Shea T."/>
            <person name="Sisk P."/>
            <person name="Sykes S."/>
            <person name="Wortman J."/>
            <person name="Nusbaum C."/>
            <person name="Birren B."/>
        </authorList>
    </citation>
    <scope>NUCLEOTIDE SEQUENCE [LARGE SCALE GENOMIC DNA]</scope>
    <source>
        <strain evidence="19">CBS 100218</strain>
    </source>
</reference>
<keyword evidence="3" id="KW-0444">Lipid biosynthesis</keyword>
<dbReference type="InterPro" id="IPR036291">
    <property type="entry name" value="NAD(P)-bd_dom_sf"/>
</dbReference>
<evidence type="ECO:0000256" key="11">
    <source>
        <dbReference type="ARBA" id="ARBA00067470"/>
    </source>
</evidence>
<dbReference type="InterPro" id="IPR057326">
    <property type="entry name" value="KR_dom"/>
</dbReference>
<organism evidence="18 19">
    <name type="scientific">Coniosporium apollinis (strain CBS 100218)</name>
    <name type="common">Rock-inhabiting black yeast</name>
    <dbReference type="NCBI Taxonomy" id="1168221"/>
    <lineage>
        <taxon>Eukaryota</taxon>
        <taxon>Fungi</taxon>
        <taxon>Dikarya</taxon>
        <taxon>Ascomycota</taxon>
        <taxon>Pezizomycotina</taxon>
        <taxon>Dothideomycetes</taxon>
        <taxon>Dothideomycetes incertae sedis</taxon>
        <taxon>Coniosporium</taxon>
    </lineage>
</organism>
<evidence type="ECO:0000256" key="9">
    <source>
        <dbReference type="ARBA" id="ARBA00023136"/>
    </source>
</evidence>
<dbReference type="Pfam" id="PF01073">
    <property type="entry name" value="3Beta_HSD"/>
    <property type="match status" value="1"/>
</dbReference>
<dbReference type="OrthoDB" id="10058185at2759"/>
<evidence type="ECO:0000256" key="7">
    <source>
        <dbReference type="ARBA" id="ARBA00023027"/>
    </source>
</evidence>
<evidence type="ECO:0000259" key="17">
    <source>
        <dbReference type="SMART" id="SM00822"/>
    </source>
</evidence>
<evidence type="ECO:0000256" key="15">
    <source>
        <dbReference type="ARBA" id="ARBA00081452"/>
    </source>
</evidence>
<keyword evidence="5" id="KW-0752">Steroid biosynthesis</keyword>
<dbReference type="eggNOG" id="KOG1430">
    <property type="taxonomic scope" value="Eukaryota"/>
</dbReference>
<dbReference type="RefSeq" id="XP_007777269.1">
    <property type="nucleotide sequence ID" value="XM_007779079.1"/>
</dbReference>